<sequence>MKNAILECMARGEWYSRPAISDLSDVSKRQVIKLVDLLVADGSLVKRCAVHGEEFSLAVTESKNPLRPLTMRVPDPPAAYESEPTVAGAAYRPKWKRLKSYGAYALSHQRLCEEMR</sequence>
<gene>
    <name evidence="1" type="ORF">PBR20603_01509</name>
</gene>
<organism evidence="1 2">
    <name type="scientific">Pandoraea bronchicola</name>
    <dbReference type="NCBI Taxonomy" id="2508287"/>
    <lineage>
        <taxon>Bacteria</taxon>
        <taxon>Pseudomonadati</taxon>
        <taxon>Pseudomonadota</taxon>
        <taxon>Betaproteobacteria</taxon>
        <taxon>Burkholderiales</taxon>
        <taxon>Burkholderiaceae</taxon>
        <taxon>Pandoraea</taxon>
    </lineage>
</organism>
<dbReference type="Proteomes" id="UP000382040">
    <property type="component" value="Unassembled WGS sequence"/>
</dbReference>
<keyword evidence="2" id="KW-1185">Reference proteome</keyword>
<dbReference type="RefSeq" id="WP_150558881.1">
    <property type="nucleotide sequence ID" value="NZ_CABPST010000002.1"/>
</dbReference>
<reference evidence="1 2" key="1">
    <citation type="submission" date="2019-08" db="EMBL/GenBank/DDBJ databases">
        <authorList>
            <person name="Peeters C."/>
        </authorList>
    </citation>
    <scope>NUCLEOTIDE SEQUENCE [LARGE SCALE GENOMIC DNA]</scope>
    <source>
        <strain evidence="1 2">LMG 20603</strain>
    </source>
</reference>
<name>A0A5E5BT01_9BURK</name>
<proteinExistence type="predicted"/>
<evidence type="ECO:0000313" key="1">
    <source>
        <dbReference type="EMBL" id="VVE87573.1"/>
    </source>
</evidence>
<dbReference type="OrthoDB" id="8942751at2"/>
<evidence type="ECO:0000313" key="2">
    <source>
        <dbReference type="Proteomes" id="UP000382040"/>
    </source>
</evidence>
<dbReference type="AlphaFoldDB" id="A0A5E5BT01"/>
<accession>A0A5E5BT01</accession>
<protein>
    <submittedName>
        <fullName evidence="1">Uncharacterized protein</fullName>
    </submittedName>
</protein>
<dbReference type="EMBL" id="CABPST010000002">
    <property type="protein sequence ID" value="VVE87573.1"/>
    <property type="molecule type" value="Genomic_DNA"/>
</dbReference>